<proteinExistence type="predicted"/>
<accession>A0A9Q4C971</accession>
<reference evidence="1" key="1">
    <citation type="submission" date="2022-11" db="EMBL/GenBank/DDBJ databases">
        <title>Corynebacterium sp. isolated from Penguins.</title>
        <authorList>
            <person name="Sedlar K."/>
            <person name="Svec P."/>
        </authorList>
    </citation>
    <scope>NUCLEOTIDE SEQUENCE</scope>
    <source>
        <strain evidence="1">P7374</strain>
    </source>
</reference>
<protein>
    <recommendedName>
        <fullName evidence="3">Exonuclease</fullName>
    </recommendedName>
</protein>
<evidence type="ECO:0000313" key="1">
    <source>
        <dbReference type="EMBL" id="MCX7469196.1"/>
    </source>
</evidence>
<sequence length="170" mass="19082">MSRYFIVDVESTSATPFSGVMTEFAVVHFRDVPGVDRQRDTFHGVLVGTLPPDGPVPVPDPDAPPVDPFPVALSLELWLAERTTSTPTFVSDNPAFDFMWIAWLFDSLGRRNPFGFSARRIGDFHAGLTGDFNDAHRWKELRRTPHTHHPVDDAVGNAEALHALIHRRER</sequence>
<dbReference type="EMBL" id="JAPMKU010000005">
    <property type="protein sequence ID" value="MCX7469196.1"/>
    <property type="molecule type" value="Genomic_DNA"/>
</dbReference>
<dbReference type="AlphaFoldDB" id="A0A9Q4C971"/>
<evidence type="ECO:0000313" key="2">
    <source>
        <dbReference type="Proteomes" id="UP001071478"/>
    </source>
</evidence>
<dbReference type="Proteomes" id="UP001071478">
    <property type="component" value="Unassembled WGS sequence"/>
</dbReference>
<comment type="caution">
    <text evidence="1">The sequence shown here is derived from an EMBL/GenBank/DDBJ whole genome shotgun (WGS) entry which is preliminary data.</text>
</comment>
<dbReference type="SUPFAM" id="SSF53098">
    <property type="entry name" value="Ribonuclease H-like"/>
    <property type="match status" value="1"/>
</dbReference>
<organism evidence="1 2">
    <name type="scientific">Corynebacterium pygosceleis</name>
    <dbReference type="NCBI Taxonomy" id="2800406"/>
    <lineage>
        <taxon>Bacteria</taxon>
        <taxon>Bacillati</taxon>
        <taxon>Actinomycetota</taxon>
        <taxon>Actinomycetes</taxon>
        <taxon>Mycobacteriales</taxon>
        <taxon>Corynebacteriaceae</taxon>
        <taxon>Corynebacterium</taxon>
    </lineage>
</organism>
<dbReference type="RefSeq" id="WP_200250495.1">
    <property type="nucleotide sequence ID" value="NZ_JAENIQ020000005.1"/>
</dbReference>
<evidence type="ECO:0008006" key="3">
    <source>
        <dbReference type="Google" id="ProtNLM"/>
    </source>
</evidence>
<name>A0A9Q4C971_9CORY</name>
<gene>
    <name evidence="1" type="ORF">OS129_09965</name>
</gene>
<dbReference type="InterPro" id="IPR012337">
    <property type="entry name" value="RNaseH-like_sf"/>
</dbReference>